<evidence type="ECO:0000256" key="2">
    <source>
        <dbReference type="ARBA" id="ARBA00022692"/>
    </source>
</evidence>
<evidence type="ECO:0000256" key="5">
    <source>
        <dbReference type="SAM" id="MobiDB-lite"/>
    </source>
</evidence>
<evidence type="ECO:0000256" key="4">
    <source>
        <dbReference type="ARBA" id="ARBA00023136"/>
    </source>
</evidence>
<evidence type="ECO:0000313" key="8">
    <source>
        <dbReference type="Proteomes" id="UP000193144"/>
    </source>
</evidence>
<evidence type="ECO:0008006" key="9">
    <source>
        <dbReference type="Google" id="ProtNLM"/>
    </source>
</evidence>
<name>A0A1Y1YNE3_9PLEO</name>
<feature type="region of interest" description="Disordered" evidence="5">
    <location>
        <begin position="282"/>
        <end position="303"/>
    </location>
</feature>
<dbReference type="GO" id="GO:0071944">
    <property type="term" value="C:cell periphery"/>
    <property type="evidence" value="ECO:0007669"/>
    <property type="project" value="UniProtKB-ARBA"/>
</dbReference>
<evidence type="ECO:0000256" key="6">
    <source>
        <dbReference type="SAM" id="Phobius"/>
    </source>
</evidence>
<keyword evidence="8" id="KW-1185">Reference proteome</keyword>
<keyword evidence="2 6" id="KW-0812">Transmembrane</keyword>
<dbReference type="OrthoDB" id="3937830at2759"/>
<gene>
    <name evidence="7" type="ORF">BCR34DRAFT_126558</name>
</gene>
<feature type="compositionally biased region" description="Polar residues" evidence="5">
    <location>
        <begin position="291"/>
        <end position="301"/>
    </location>
</feature>
<organism evidence="7 8">
    <name type="scientific">Clohesyomyces aquaticus</name>
    <dbReference type="NCBI Taxonomy" id="1231657"/>
    <lineage>
        <taxon>Eukaryota</taxon>
        <taxon>Fungi</taxon>
        <taxon>Dikarya</taxon>
        <taxon>Ascomycota</taxon>
        <taxon>Pezizomycotina</taxon>
        <taxon>Dothideomycetes</taxon>
        <taxon>Pleosporomycetidae</taxon>
        <taxon>Pleosporales</taxon>
        <taxon>Lindgomycetaceae</taxon>
        <taxon>Clohesyomyces</taxon>
    </lineage>
</organism>
<dbReference type="Proteomes" id="UP000193144">
    <property type="component" value="Unassembled WGS sequence"/>
</dbReference>
<comment type="subcellular location">
    <subcellularLocation>
        <location evidence="1">Membrane</location>
        <topology evidence="1">Single-pass membrane protein</topology>
    </subcellularLocation>
</comment>
<proteinExistence type="predicted"/>
<evidence type="ECO:0000313" key="7">
    <source>
        <dbReference type="EMBL" id="ORX99498.1"/>
    </source>
</evidence>
<dbReference type="InterPro" id="IPR051694">
    <property type="entry name" value="Immunoregulatory_rcpt-like"/>
</dbReference>
<feature type="transmembrane region" description="Helical" evidence="6">
    <location>
        <begin position="312"/>
        <end position="333"/>
    </location>
</feature>
<evidence type="ECO:0000256" key="3">
    <source>
        <dbReference type="ARBA" id="ARBA00022989"/>
    </source>
</evidence>
<dbReference type="GO" id="GO:0016020">
    <property type="term" value="C:membrane"/>
    <property type="evidence" value="ECO:0007669"/>
    <property type="project" value="UniProtKB-SubCell"/>
</dbReference>
<reference evidence="7 8" key="1">
    <citation type="submission" date="2016-07" db="EMBL/GenBank/DDBJ databases">
        <title>Pervasive Adenine N6-methylation of Active Genes in Fungi.</title>
        <authorList>
            <consortium name="DOE Joint Genome Institute"/>
            <person name="Mondo S.J."/>
            <person name="Dannebaum R.O."/>
            <person name="Kuo R.C."/>
            <person name="Labutti K."/>
            <person name="Haridas S."/>
            <person name="Kuo A."/>
            <person name="Salamov A."/>
            <person name="Ahrendt S.R."/>
            <person name="Lipzen A."/>
            <person name="Sullivan W."/>
            <person name="Andreopoulos W.B."/>
            <person name="Clum A."/>
            <person name="Lindquist E."/>
            <person name="Daum C."/>
            <person name="Ramamoorthy G.K."/>
            <person name="Gryganskyi A."/>
            <person name="Culley D."/>
            <person name="Magnuson J.K."/>
            <person name="James T.Y."/>
            <person name="O'Malley M.A."/>
            <person name="Stajich J.E."/>
            <person name="Spatafora J.W."/>
            <person name="Visel A."/>
            <person name="Grigoriev I.V."/>
        </authorList>
    </citation>
    <scope>NUCLEOTIDE SEQUENCE [LARGE SCALE GENOMIC DNA]</scope>
    <source>
        <strain evidence="7 8">CBS 115471</strain>
    </source>
</reference>
<keyword evidence="4 6" id="KW-0472">Membrane</keyword>
<accession>A0A1Y1YNE3</accession>
<evidence type="ECO:0000256" key="1">
    <source>
        <dbReference type="ARBA" id="ARBA00004167"/>
    </source>
</evidence>
<dbReference type="AlphaFoldDB" id="A0A1Y1YNE3"/>
<sequence length="400" mass="42323">MVHDSLPLELFSDLVVKFAGRSFLQCQATAYTVSVGGLTRYHQTKVRRIRVESQRIELILLLPIPNLSLSSSLQSPALWAWVVAIMFPWRTFVSIFLVAFIFAVITSELNNRKSAPLSSPVRKRDAAGIAHDQLVARFPAVGNQLEYDSGLHRRDVCNDSFPGRYSQTCSPSRTLCCIIPGASRPSCNTILGFGFCCTEHTDCFVDTKTACGDTGSSQCAPGLCCPANTNCVANFNYTTDSLVRCNVDRNLIPGYTSSSSSTSIASSSSSASATSSASTTGTATQASATSNPTSPAQTSVTSGGGSAIGGGAIAGIVIGAIAAISIGLLLGWWCFKRSQKKKPVATAPPFSYQDAAPGGQMYEAPPNGAGGYYQPEPAYKYGHVDGHAEMPGEARRSELP</sequence>
<comment type="caution">
    <text evidence="7">The sequence shown here is derived from an EMBL/GenBank/DDBJ whole genome shotgun (WGS) entry which is preliminary data.</text>
</comment>
<protein>
    <recommendedName>
        <fullName evidence="9">Mid2 domain-containing protein</fullName>
    </recommendedName>
</protein>
<dbReference type="PANTHER" id="PTHR15549">
    <property type="entry name" value="PAIRED IMMUNOGLOBULIN-LIKE TYPE 2 RECEPTOR"/>
    <property type="match status" value="1"/>
</dbReference>
<dbReference type="EMBL" id="MCFA01000197">
    <property type="protein sequence ID" value="ORX99498.1"/>
    <property type="molecule type" value="Genomic_DNA"/>
</dbReference>
<keyword evidence="3 6" id="KW-1133">Transmembrane helix</keyword>